<dbReference type="SMART" id="SM00493">
    <property type="entry name" value="TOPRIM"/>
    <property type="match status" value="1"/>
</dbReference>
<dbReference type="RefSeq" id="WP_166150977.1">
    <property type="nucleotide sequence ID" value="NZ_JAAOIW010000005.1"/>
</dbReference>
<organism evidence="2 3">
    <name type="scientific">Paenibacillus agricola</name>
    <dbReference type="NCBI Taxonomy" id="2716264"/>
    <lineage>
        <taxon>Bacteria</taxon>
        <taxon>Bacillati</taxon>
        <taxon>Bacillota</taxon>
        <taxon>Bacilli</taxon>
        <taxon>Bacillales</taxon>
        <taxon>Paenibacillaceae</taxon>
        <taxon>Paenibacillus</taxon>
    </lineage>
</organism>
<dbReference type="InterPro" id="IPR006171">
    <property type="entry name" value="TOPRIM_dom"/>
</dbReference>
<evidence type="ECO:0000313" key="2">
    <source>
        <dbReference type="EMBL" id="NHN31183.1"/>
    </source>
</evidence>
<accession>A0ABX0J8M3</accession>
<dbReference type="InterPro" id="IPR050219">
    <property type="entry name" value="DnaG_primase"/>
</dbReference>
<dbReference type="Pfam" id="PF13155">
    <property type="entry name" value="Toprim_2"/>
    <property type="match status" value="1"/>
</dbReference>
<dbReference type="Gene3D" id="3.40.1360.10">
    <property type="match status" value="1"/>
</dbReference>
<gene>
    <name evidence="2" type="ORF">G9U52_15190</name>
</gene>
<sequence length="348" mass="39142">MSITLYIRGPNGSNAPSAEPTEVLVEVDIIAELERFTWTKPTWLPDRLIAVSPFRHGDRQPSFYVYTEDTASAKAGDWGDPGAEDSEWARGGFVKLIAFLDNVTPTEVIERFLAEYPNDLYGQNPDEPPSLKPLKLSSADKPTPVTLGMRLLDEYRFRSPYLGSRGISESVQRLMSIGYDKRRSAVTIPWVNADNSLANVKYRRIDTKVFWYMRGGRPIRDLVYGINIAYERRLTKAAVVESEIDAMTLMSAGIFAIATGGTSFTEAKRDLIIRSRIEEVTVIRDNDGAGRKWQRKVISELSPFVRVKVATVPSRYKDVNEMGTSAKVKFPSFVERARTVYTVKIALV</sequence>
<evidence type="ECO:0000259" key="1">
    <source>
        <dbReference type="SMART" id="SM00493"/>
    </source>
</evidence>
<feature type="domain" description="Toprim" evidence="1">
    <location>
        <begin position="235"/>
        <end position="306"/>
    </location>
</feature>
<reference evidence="2" key="1">
    <citation type="submission" date="2020-03" db="EMBL/GenBank/DDBJ databases">
        <title>Draft sequencing of Paenibacilllus sp. S3N08.</title>
        <authorList>
            <person name="Kim D.-U."/>
        </authorList>
    </citation>
    <scope>NUCLEOTIDE SEQUENCE</scope>
    <source>
        <strain evidence="2">S3N08</strain>
    </source>
</reference>
<evidence type="ECO:0000313" key="3">
    <source>
        <dbReference type="Proteomes" id="UP001165962"/>
    </source>
</evidence>
<dbReference type="EMBL" id="JAAOIW010000005">
    <property type="protein sequence ID" value="NHN31183.1"/>
    <property type="molecule type" value="Genomic_DNA"/>
</dbReference>
<dbReference type="Proteomes" id="UP001165962">
    <property type="component" value="Unassembled WGS sequence"/>
</dbReference>
<proteinExistence type="predicted"/>
<dbReference type="PANTHER" id="PTHR30313">
    <property type="entry name" value="DNA PRIMASE"/>
    <property type="match status" value="1"/>
</dbReference>
<keyword evidence="3" id="KW-1185">Reference proteome</keyword>
<protein>
    <submittedName>
        <fullName evidence="2">DNA primase</fullName>
    </submittedName>
</protein>
<dbReference type="SUPFAM" id="SSF56731">
    <property type="entry name" value="DNA primase core"/>
    <property type="match status" value="1"/>
</dbReference>
<name>A0ABX0J8M3_9BACL</name>
<dbReference type="PANTHER" id="PTHR30313:SF2">
    <property type="entry name" value="DNA PRIMASE"/>
    <property type="match status" value="1"/>
</dbReference>
<comment type="caution">
    <text evidence="2">The sequence shown here is derived from an EMBL/GenBank/DDBJ whole genome shotgun (WGS) entry which is preliminary data.</text>
</comment>